<evidence type="ECO:0000256" key="2">
    <source>
        <dbReference type="ARBA" id="ARBA00022645"/>
    </source>
</evidence>
<evidence type="ECO:0000256" key="6">
    <source>
        <dbReference type="ARBA" id="ARBA00023268"/>
    </source>
</evidence>
<evidence type="ECO:0000256" key="1">
    <source>
        <dbReference type="ARBA" id="ARBA00004752"/>
    </source>
</evidence>
<dbReference type="AlphaFoldDB" id="A0A061JKC3"/>
<dbReference type="InterPro" id="IPR012338">
    <property type="entry name" value="Beta-lactam/transpept-like"/>
</dbReference>
<keyword evidence="5 12" id="KW-0808">Transferase</keyword>
<evidence type="ECO:0000256" key="10">
    <source>
        <dbReference type="SAM" id="Phobius"/>
    </source>
</evidence>
<keyword evidence="10" id="KW-1133">Transmembrane helix</keyword>
<dbReference type="HOGENOM" id="CLU_012369_0_0_6"/>
<dbReference type="eggNOG" id="COG0744">
    <property type="taxonomic scope" value="Bacteria"/>
</dbReference>
<sequence length="1039" mass="116366">MGAVWRSDKKSQDGRSKRAPSPASPRSSAKSRRKTARRMALLVGASLLAGAGYLGWQELESSRWQSQWLSRYAAELNFSVRPGPSPRIRFPEDGPFDRRLGYVDLPHFIERLAQRNFRIEQQARFSRALFDYTRRGFFAPYPENSRAGLTINDCRGLPLYANSYPRQYYERFEDIPPLLVMSLLFIEDRGLLDASRPNANPAVDWPRFTKAAISQLEKHLGLGGQAAGGSTLATQVEKYRHSPEGRTGDPQEKIRQMISASVRTYRQGPQTLATRQRIVRDYLNSVPLSAAPGHGEVHGIADGLRLWFGADFDAVNQLLAPPNGSPVAPLARGLALRQVLSLLIAQRRPSYYLGAGREEMAALTDSHIRLLANGGIIDTPLRDAALAQRIPAHNPSRDSAIRPVEATKGISVARMRLAGLLGLPLYDLDRLDLTASTPLQGDLQRQISEYLVRLADPAFAESVGLFGDRMLSPERTADVRYSFTLFERGDEGFRVRVQTDNTNQPFDINEGSKLELGSTAKLRVVATYLEVIAELHQRYSALSPSELAKIDAKANLSRWAIDYLTRTEDRSLERMLDAALDRHYSASPAERFFTGAGMHRFGNFRHEDDGRIPTVRESLRESINLPFVRLMRDLVSYSTYETINSAELLDDDKDPRRQDYLTRFADREGSVFLQRFWKKYRNKTAEQRIDIFLQGMRPTPVRLAAVHRYLMPEAERPAFDRFLRQRLPDAELRDEQLDALYTRYRPGAYSLPDQAYIARTHPLDLWLLGYLIANPQATLSQVVADSRAERQEVYGWLFRSRHKSARDSRIRIMLEVEAFTDIHRRWQRLGYPFDSLVPSLATALGSSGDRPAALAELMGIILNDGIRLPSVRIDNLHFAEGTPYETRMGFVAGSGKRVMPVEVARALQDALANVVEGGTARRLQGAFVKEDGSALRLGGKTGTGDNRIQSVGAGGRLISSQALNRTATFVFYLGPRHFGTLTAYVPGRAADNFRFTSALPVQTLKGMAPILQPYLLGQDSLCQPRHLPALGGSMLSAEN</sequence>
<comment type="catalytic activity">
    <reaction evidence="8">
        <text>[GlcNAc-(1-&gt;4)-Mur2Ac(oyl-L-Ala-gamma-D-Glu-L-Lys-D-Ala-D-Ala)](n)-di-trans,octa-cis-undecaprenyl diphosphate + beta-D-GlcNAc-(1-&gt;4)-Mur2Ac(oyl-L-Ala-gamma-D-Glu-L-Lys-D-Ala-D-Ala)-di-trans,octa-cis-undecaprenyl diphosphate = [GlcNAc-(1-&gt;4)-Mur2Ac(oyl-L-Ala-gamma-D-Glu-L-Lys-D-Ala-D-Ala)](n+1)-di-trans,octa-cis-undecaprenyl diphosphate + di-trans,octa-cis-undecaprenyl diphosphate + H(+)</text>
        <dbReference type="Rhea" id="RHEA:23708"/>
        <dbReference type="Rhea" id="RHEA-COMP:9602"/>
        <dbReference type="Rhea" id="RHEA-COMP:9603"/>
        <dbReference type="ChEBI" id="CHEBI:15378"/>
        <dbReference type="ChEBI" id="CHEBI:58405"/>
        <dbReference type="ChEBI" id="CHEBI:60033"/>
        <dbReference type="ChEBI" id="CHEBI:78435"/>
        <dbReference type="EC" id="2.4.99.28"/>
    </reaction>
</comment>
<feature type="compositionally biased region" description="Low complexity" evidence="9">
    <location>
        <begin position="19"/>
        <end position="28"/>
    </location>
</feature>
<feature type="compositionally biased region" description="Basic and acidic residues" evidence="9">
    <location>
        <begin position="1"/>
        <end position="16"/>
    </location>
</feature>
<protein>
    <recommendedName>
        <fullName evidence="7">peptidoglycan glycosyltransferase</fullName>
        <ecNumber evidence="7">2.4.99.28</ecNumber>
    </recommendedName>
</protein>
<dbReference type="PANTHER" id="PTHR32282">
    <property type="entry name" value="BINDING PROTEIN TRANSPEPTIDASE, PUTATIVE-RELATED"/>
    <property type="match status" value="1"/>
</dbReference>
<dbReference type="Proteomes" id="UP000026923">
    <property type="component" value="Unassembled WGS sequence"/>
</dbReference>
<feature type="region of interest" description="Disordered" evidence="9">
    <location>
        <begin position="1"/>
        <end position="33"/>
    </location>
</feature>
<dbReference type="Pfam" id="PF00912">
    <property type="entry name" value="Transgly"/>
    <property type="match status" value="1"/>
</dbReference>
<comment type="pathway">
    <text evidence="1">Cell wall biogenesis; peptidoglycan biosynthesis.</text>
</comment>
<dbReference type="SUPFAM" id="SSF56601">
    <property type="entry name" value="beta-lactamase/transpeptidase-like"/>
    <property type="match status" value="1"/>
</dbReference>
<comment type="caution">
    <text evidence="12">The sequence shown here is derived from an EMBL/GenBank/DDBJ whole genome shotgun (WGS) entry which is preliminary data.</text>
</comment>
<evidence type="ECO:0000256" key="5">
    <source>
        <dbReference type="ARBA" id="ARBA00022679"/>
    </source>
</evidence>
<evidence type="ECO:0000256" key="3">
    <source>
        <dbReference type="ARBA" id="ARBA00022670"/>
    </source>
</evidence>
<feature type="domain" description="Glycosyl transferase family 51" evidence="11">
    <location>
        <begin position="166"/>
        <end position="353"/>
    </location>
</feature>
<dbReference type="EMBL" id="AMCZ02000025">
    <property type="protein sequence ID" value="EWC40067.1"/>
    <property type="molecule type" value="Genomic_DNA"/>
</dbReference>
<evidence type="ECO:0000256" key="8">
    <source>
        <dbReference type="ARBA" id="ARBA00049902"/>
    </source>
</evidence>
<evidence type="ECO:0000256" key="7">
    <source>
        <dbReference type="ARBA" id="ARBA00044770"/>
    </source>
</evidence>
<keyword evidence="2" id="KW-0121">Carboxypeptidase</keyword>
<dbReference type="RefSeq" id="WP_024162310.1">
    <property type="nucleotide sequence ID" value="NZ_KK020676.1"/>
</dbReference>
<keyword evidence="6" id="KW-0511">Multifunctional enzyme</keyword>
<keyword evidence="10" id="KW-0812">Transmembrane</keyword>
<dbReference type="Gene3D" id="1.10.3810.10">
    <property type="entry name" value="Biosynthetic peptidoglycan transglycosylase-like"/>
    <property type="match status" value="1"/>
</dbReference>
<accession>A0A061JKC3</accession>
<keyword evidence="3" id="KW-0645">Protease</keyword>
<dbReference type="Gene3D" id="3.40.710.10">
    <property type="entry name" value="DD-peptidase/beta-lactamase superfamily"/>
    <property type="match status" value="1"/>
</dbReference>
<dbReference type="GO" id="GO:0004180">
    <property type="term" value="F:carboxypeptidase activity"/>
    <property type="evidence" value="ECO:0007669"/>
    <property type="project" value="UniProtKB-KW"/>
</dbReference>
<evidence type="ECO:0000313" key="12">
    <source>
        <dbReference type="EMBL" id="EWC40067.1"/>
    </source>
</evidence>
<dbReference type="InterPro" id="IPR023346">
    <property type="entry name" value="Lysozyme-like_dom_sf"/>
</dbReference>
<dbReference type="GO" id="GO:0008955">
    <property type="term" value="F:peptidoglycan glycosyltransferase activity"/>
    <property type="evidence" value="ECO:0007669"/>
    <property type="project" value="UniProtKB-EC"/>
</dbReference>
<dbReference type="InterPro" id="IPR036950">
    <property type="entry name" value="PBP_transglycosylase"/>
</dbReference>
<dbReference type="GO" id="GO:0006508">
    <property type="term" value="P:proteolysis"/>
    <property type="evidence" value="ECO:0007669"/>
    <property type="project" value="UniProtKB-KW"/>
</dbReference>
<dbReference type="PANTHER" id="PTHR32282:SF24">
    <property type="entry name" value="GLYCOSYL TRANSFERASE FAMILY 51 DOMAIN-CONTAINING PROTEIN"/>
    <property type="match status" value="1"/>
</dbReference>
<gene>
    <name evidence="12" type="ORF">B597_016695</name>
</gene>
<dbReference type="InterPro" id="IPR050396">
    <property type="entry name" value="Glycosyltr_51/Transpeptidase"/>
</dbReference>
<dbReference type="InterPro" id="IPR001264">
    <property type="entry name" value="Glyco_trans_51"/>
</dbReference>
<keyword evidence="10" id="KW-0472">Membrane</keyword>
<evidence type="ECO:0000256" key="9">
    <source>
        <dbReference type="SAM" id="MobiDB-lite"/>
    </source>
</evidence>
<reference evidence="12 13" key="1">
    <citation type="journal article" date="2013" name="Genome Announc.">
        <title>Draft Genome of the Nitrogen-Fixing Bacterium Pseudomonas stutzeri Strain KOS6 Isolated from Industrial Hydrocarbon Sludge.</title>
        <authorList>
            <person name="Grigoryeva T.V."/>
            <person name="Laikov A.V."/>
            <person name="Naumova R.P."/>
            <person name="Manolov A.I."/>
            <person name="Larin A.K."/>
            <person name="Karpova I.Y."/>
            <person name="Semashko T.A."/>
            <person name="Alexeev D.G."/>
            <person name="Kostryukova E.S."/>
            <person name="Muller R."/>
            <person name="Govorun V.M."/>
        </authorList>
    </citation>
    <scope>NUCLEOTIDE SEQUENCE [LARGE SCALE GENOMIC DNA]</scope>
    <source>
        <strain evidence="12 13">KOS6</strain>
    </source>
</reference>
<evidence type="ECO:0000256" key="4">
    <source>
        <dbReference type="ARBA" id="ARBA00022676"/>
    </source>
</evidence>
<organism evidence="12 13">
    <name type="scientific">Stutzerimonas stutzeri KOS6</name>
    <dbReference type="NCBI Taxonomy" id="1218352"/>
    <lineage>
        <taxon>Bacteria</taxon>
        <taxon>Pseudomonadati</taxon>
        <taxon>Pseudomonadota</taxon>
        <taxon>Gammaproteobacteria</taxon>
        <taxon>Pseudomonadales</taxon>
        <taxon>Pseudomonadaceae</taxon>
        <taxon>Stutzerimonas</taxon>
    </lineage>
</organism>
<evidence type="ECO:0000313" key="13">
    <source>
        <dbReference type="Proteomes" id="UP000026923"/>
    </source>
</evidence>
<feature type="transmembrane region" description="Helical" evidence="10">
    <location>
        <begin position="39"/>
        <end position="56"/>
    </location>
</feature>
<proteinExistence type="predicted"/>
<dbReference type="GO" id="GO:0009252">
    <property type="term" value="P:peptidoglycan biosynthetic process"/>
    <property type="evidence" value="ECO:0007669"/>
    <property type="project" value="TreeGrafter"/>
</dbReference>
<name>A0A061JKC3_STUST</name>
<dbReference type="GO" id="GO:0030288">
    <property type="term" value="C:outer membrane-bounded periplasmic space"/>
    <property type="evidence" value="ECO:0007669"/>
    <property type="project" value="TreeGrafter"/>
</dbReference>
<keyword evidence="3" id="KW-0378">Hydrolase</keyword>
<keyword evidence="4" id="KW-0328">Glycosyltransferase</keyword>
<dbReference type="SUPFAM" id="SSF53955">
    <property type="entry name" value="Lysozyme-like"/>
    <property type="match status" value="1"/>
</dbReference>
<dbReference type="EC" id="2.4.99.28" evidence="7"/>
<evidence type="ECO:0000259" key="11">
    <source>
        <dbReference type="Pfam" id="PF00912"/>
    </source>
</evidence>